<evidence type="ECO:0000313" key="3">
    <source>
        <dbReference type="EMBL" id="MDT7040942.1"/>
    </source>
</evidence>
<keyword evidence="4" id="KW-1185">Reference proteome</keyword>
<dbReference type="InterPro" id="IPR005646">
    <property type="entry name" value="FapA"/>
</dbReference>
<gene>
    <name evidence="3" type="ORF">PPG34_01185</name>
</gene>
<name>A0ABU3K3I9_9BACT</name>
<organism evidence="3 4">
    <name type="scientific">Candidatus Nitronereus thalassa</name>
    <dbReference type="NCBI Taxonomy" id="3020898"/>
    <lineage>
        <taxon>Bacteria</taxon>
        <taxon>Pseudomonadati</taxon>
        <taxon>Nitrospirota</taxon>
        <taxon>Nitrospiria</taxon>
        <taxon>Nitrospirales</taxon>
        <taxon>Nitrospiraceae</taxon>
        <taxon>Candidatus Nitronereus</taxon>
    </lineage>
</organism>
<accession>A0ABU3K3I9</accession>
<comment type="caution">
    <text evidence="3">The sequence shown here is derived from an EMBL/GenBank/DDBJ whole genome shotgun (WGS) entry which is preliminary data.</text>
</comment>
<dbReference type="PANTHER" id="PTHR38032">
    <property type="entry name" value="POLYMERASE-RELATED"/>
    <property type="match status" value="1"/>
</dbReference>
<sequence>MRLTIGFNEQDRTLYAELTTNEESEEISMHAVKQKVEEAGYRNLNFPANAIAELLANAQQGKESTVALKTLIDATASVTLANDKQRAFLTLTTADGGTLITLDNIFHAIATAGVSTDLVDREAVNTCLEQQSVKDVCIAQGRLPQKGKDAEFISLVDSEMVTPPTVDEHGVADMMHTHQFVIVEVGTPLMRRVPATQGEPGTDVTGSEIKPTPGNDMGFSMNLTGAIISPEDPNLLIAQVKGHPLVEKQGVHVDPTLHLDSVDVNTGDISFDGSLEVKGEVVAGLSIDVTGDVIIQGGVDRAMIKAGHNIKIGGGIFGEEETKGITETPIEYCLKAGADIEAKFVNLATLQAENNIVIKEYLNHSYVKAGNQLLLGQEGGKGIVFGGHCEALHRITANQIGNEGYIPTYVTAGHLSEVYKVYHNLENEFAARTHEAEQLAAVHAKIQQGDPILLGKIPLDKSQKIQNTILAIQEKMARTQNLLTALEPEIELQKKATIEVTKTIYPNTIMTINGTAKLFSEKTEGSTWIQLGSALMQPGKDHQPATPEKRE</sequence>
<dbReference type="PANTHER" id="PTHR38032:SF1">
    <property type="entry name" value="RNA-BINDING PROTEIN KHPB N-TERMINAL DOMAIN-CONTAINING PROTEIN"/>
    <property type="match status" value="1"/>
</dbReference>
<evidence type="ECO:0000256" key="1">
    <source>
        <dbReference type="SAM" id="MobiDB-lite"/>
    </source>
</evidence>
<dbReference type="InterPro" id="IPR046866">
    <property type="entry name" value="FapA_N"/>
</dbReference>
<evidence type="ECO:0000313" key="4">
    <source>
        <dbReference type="Proteomes" id="UP001250932"/>
    </source>
</evidence>
<dbReference type="Proteomes" id="UP001250932">
    <property type="component" value="Unassembled WGS sequence"/>
</dbReference>
<evidence type="ECO:0000259" key="2">
    <source>
        <dbReference type="Pfam" id="PF20250"/>
    </source>
</evidence>
<feature type="region of interest" description="Disordered" evidence="1">
    <location>
        <begin position="195"/>
        <end position="214"/>
    </location>
</feature>
<dbReference type="InterPro" id="IPR046865">
    <property type="entry name" value="FapA_b_solenoid"/>
</dbReference>
<proteinExistence type="predicted"/>
<dbReference type="Pfam" id="PF20250">
    <property type="entry name" value="FapA_N"/>
    <property type="match status" value="1"/>
</dbReference>
<dbReference type="EMBL" id="JAQOUE010000001">
    <property type="protein sequence ID" value="MDT7040942.1"/>
    <property type="molecule type" value="Genomic_DNA"/>
</dbReference>
<feature type="domain" description="Flagellar Assembly Protein A N-terminal region" evidence="2">
    <location>
        <begin position="77"/>
        <end position="248"/>
    </location>
</feature>
<protein>
    <submittedName>
        <fullName evidence="3">FapA family protein</fullName>
    </submittedName>
</protein>
<dbReference type="Pfam" id="PF03961">
    <property type="entry name" value="FapA"/>
    <property type="match status" value="1"/>
</dbReference>
<dbReference type="RefSeq" id="WP_313831301.1">
    <property type="nucleotide sequence ID" value="NZ_JAQOUE010000001.1"/>
</dbReference>
<reference evidence="3 4" key="1">
    <citation type="journal article" date="2023" name="ISME J.">
        <title>Cultivation and genomic characterization of novel and ubiquitous marine nitrite-oxidizing bacteria from the Nitrospirales.</title>
        <authorList>
            <person name="Mueller A.J."/>
            <person name="Daebeler A."/>
            <person name="Herbold C.W."/>
            <person name="Kirkegaard R.H."/>
            <person name="Daims H."/>
        </authorList>
    </citation>
    <scope>NUCLEOTIDE SEQUENCE [LARGE SCALE GENOMIC DNA]</scope>
    <source>
        <strain evidence="3 4">EB</strain>
    </source>
</reference>